<name>A0ABZ0S6E7_9BACI</name>
<evidence type="ECO:0000259" key="1">
    <source>
        <dbReference type="Pfam" id="PF13529"/>
    </source>
</evidence>
<dbReference type="InterPro" id="IPR039564">
    <property type="entry name" value="Peptidase_C39-like"/>
</dbReference>
<keyword evidence="3" id="KW-1185">Reference proteome</keyword>
<dbReference type="Pfam" id="PF13529">
    <property type="entry name" value="Peptidase_C39_2"/>
    <property type="match status" value="1"/>
</dbReference>
<proteinExistence type="predicted"/>
<dbReference type="Gene3D" id="3.90.70.10">
    <property type="entry name" value="Cysteine proteinases"/>
    <property type="match status" value="1"/>
</dbReference>
<sequence length="377" mass="42143">MLAQFLGLQDDKGDLIKYTPASHWSDSYYDSLAAYGTPLNAYFDNKLKVEPVKRGVVAQAISHLTGNVNSLDESINFMMDKGITTGQNPQFEGEDLKEFFGSSNTLTRAQLAVFLYSMLIVDVRDVTGIAVEVHNNKEGLSLVALANKGMNTLDRSLRIGQLGSETPISEPVVEVKEAYIAVKKLMQNPELPNGCEIVSLTAIFNYYGYAVSKTTMADQYLPKQAFSWKQGKRFGPHPYNMYAGNPRSKTGGWYSLVPPIMQASNKYMATQKNKMTAINITGSSKEELITYLNNGVPVVVWVTLDLSKPQLSGHWYLSDTGEYYKAYTNLHTVVLHGYKEGKVHVMNPLKGQVEYNMNAFFKSYEEMGKRALILEKE</sequence>
<dbReference type="PANTHER" id="PTHR37806">
    <property type="entry name" value="LMO0724 PROTEIN"/>
    <property type="match status" value="1"/>
</dbReference>
<evidence type="ECO:0000313" key="3">
    <source>
        <dbReference type="Proteomes" id="UP001322664"/>
    </source>
</evidence>
<protein>
    <submittedName>
        <fullName evidence="2">C39 family peptidase</fullName>
    </submittedName>
</protein>
<accession>A0ABZ0S6E7</accession>
<dbReference type="EMBL" id="CP137624">
    <property type="protein sequence ID" value="WPK13967.1"/>
    <property type="molecule type" value="Genomic_DNA"/>
</dbReference>
<gene>
    <name evidence="2" type="ORF">R6U77_08210</name>
</gene>
<dbReference type="Proteomes" id="UP001322664">
    <property type="component" value="Chromosome"/>
</dbReference>
<reference evidence="2 3" key="1">
    <citation type="submission" date="2023-09" db="EMBL/GenBank/DDBJ databases">
        <authorList>
            <person name="Page C.A."/>
            <person name="Perez-Diaz I.M."/>
        </authorList>
    </citation>
    <scope>NUCLEOTIDE SEQUENCE [LARGE SCALE GENOMIC DNA]</scope>
    <source>
        <strain evidence="2 3">Ll15</strain>
    </source>
</reference>
<dbReference type="PANTHER" id="PTHR37806:SF1">
    <property type="entry name" value="PEPTIDASE C39-LIKE DOMAIN-CONTAINING PROTEIN"/>
    <property type="match status" value="1"/>
</dbReference>
<feature type="domain" description="Peptidase C39-like" evidence="1">
    <location>
        <begin position="182"/>
        <end position="348"/>
    </location>
</feature>
<evidence type="ECO:0000313" key="2">
    <source>
        <dbReference type="EMBL" id="WPK13967.1"/>
    </source>
</evidence>
<dbReference type="RefSeq" id="WP_319838358.1">
    <property type="nucleotide sequence ID" value="NZ_CP137624.1"/>
</dbReference>
<organism evidence="2 3">
    <name type="scientific">Lysinibacillus louembei</name>
    <dbReference type="NCBI Taxonomy" id="1470088"/>
    <lineage>
        <taxon>Bacteria</taxon>
        <taxon>Bacillati</taxon>
        <taxon>Bacillota</taxon>
        <taxon>Bacilli</taxon>
        <taxon>Bacillales</taxon>
        <taxon>Bacillaceae</taxon>
        <taxon>Lysinibacillus</taxon>
    </lineage>
</organism>